<sequence>MLKKSLFALLIISNLFVFGQTISLADYEKELNTLSLDIINNDSDESKLMANEEFKALLLKTIRTEGSFDYDFKGIQAISILKSNETIKIYNWTLPKKDLTYEYFAYIQIKLGKDKFKIIELIDKSSELIKPEYKSLSNNSWYGALYHKIIYDKKLGKNTYTLLGWNGGTNLTNQKVIEVMTVSNSGSVRFGSSILKVGKKAQKRVVFHYSESAVMSLKYNSSEKIIVFDYLAPPSSNLNGVFEYYGPSLDRFDSFKVENGKWLFSPNYDAKLNRNLKDDIWNDPKK</sequence>
<feature type="signal peptide" evidence="1">
    <location>
        <begin position="1"/>
        <end position="19"/>
    </location>
</feature>
<evidence type="ECO:0000256" key="1">
    <source>
        <dbReference type="SAM" id="SignalP"/>
    </source>
</evidence>
<organism evidence="2 3">
    <name type="scientific">Vicingus serpentipes</name>
    <dbReference type="NCBI Taxonomy" id="1926625"/>
    <lineage>
        <taxon>Bacteria</taxon>
        <taxon>Pseudomonadati</taxon>
        <taxon>Bacteroidota</taxon>
        <taxon>Flavobacteriia</taxon>
        <taxon>Flavobacteriales</taxon>
        <taxon>Vicingaceae</taxon>
        <taxon>Vicingus</taxon>
    </lineage>
</organism>
<dbReference type="AlphaFoldDB" id="A0A5C6RY85"/>
<accession>A0A5C6RY85</accession>
<feature type="chain" id="PRO_5023103083" evidence="1">
    <location>
        <begin position="20"/>
        <end position="286"/>
    </location>
</feature>
<reference evidence="2 3" key="1">
    <citation type="submission" date="2019-08" db="EMBL/GenBank/DDBJ databases">
        <title>Genome of Vicingus serpentipes NCIMB 15042.</title>
        <authorList>
            <person name="Bowman J.P."/>
        </authorList>
    </citation>
    <scope>NUCLEOTIDE SEQUENCE [LARGE SCALE GENOMIC DNA]</scope>
    <source>
        <strain evidence="2 3">NCIMB 15042</strain>
    </source>
</reference>
<keyword evidence="3" id="KW-1185">Reference proteome</keyword>
<gene>
    <name evidence="2" type="ORF">FRY74_01725</name>
</gene>
<name>A0A5C6RY85_9FLAO</name>
<dbReference type="OrthoDB" id="788168at2"/>
<evidence type="ECO:0000313" key="2">
    <source>
        <dbReference type="EMBL" id="TXB66925.1"/>
    </source>
</evidence>
<keyword evidence="1" id="KW-0732">Signal</keyword>
<dbReference type="RefSeq" id="WP_147097995.1">
    <property type="nucleotide sequence ID" value="NZ_VOOS01000001.1"/>
</dbReference>
<dbReference type="Proteomes" id="UP000321721">
    <property type="component" value="Unassembled WGS sequence"/>
</dbReference>
<comment type="caution">
    <text evidence="2">The sequence shown here is derived from an EMBL/GenBank/DDBJ whole genome shotgun (WGS) entry which is preliminary data.</text>
</comment>
<proteinExistence type="predicted"/>
<protein>
    <submittedName>
        <fullName evidence="2">Uncharacterized protein</fullName>
    </submittedName>
</protein>
<evidence type="ECO:0000313" key="3">
    <source>
        <dbReference type="Proteomes" id="UP000321721"/>
    </source>
</evidence>
<dbReference type="EMBL" id="VOOS01000001">
    <property type="protein sequence ID" value="TXB66925.1"/>
    <property type="molecule type" value="Genomic_DNA"/>
</dbReference>